<dbReference type="Proteomes" id="UP001162891">
    <property type="component" value="Chromosome"/>
</dbReference>
<sequence length="195" mass="20220">MLDAGGLSGRAFRFHGAQFAAVSPPRVLLTGPPGSGKTTAIRRTIALLPGLPMAGFYTEEVRGRTGRTGFRIVTLDGRVARLATVGAAGGPRVGRYTVHVAELEAALSQLEPSPHVGLLVVDEIGKMECLSPAFVAAARRALGSAVPFLGTVALLGGGFIAEAKRLPGVLVLPVSSERRDSLPAELAARFRSPST</sequence>
<feature type="domain" description="AAA+ ATPase" evidence="4">
    <location>
        <begin position="23"/>
        <end position="176"/>
    </location>
</feature>
<keyword evidence="6" id="KW-1185">Reference proteome</keyword>
<dbReference type="InterPro" id="IPR004948">
    <property type="entry name" value="Nuc-triphosphatase_THEP1"/>
</dbReference>
<dbReference type="InterPro" id="IPR003593">
    <property type="entry name" value="AAA+_ATPase"/>
</dbReference>
<dbReference type="EMBL" id="AP025591">
    <property type="protein sequence ID" value="BDG06523.1"/>
    <property type="molecule type" value="Genomic_DNA"/>
</dbReference>
<gene>
    <name evidence="5" type="ORF">AMOR_55190</name>
</gene>
<evidence type="ECO:0000313" key="6">
    <source>
        <dbReference type="Proteomes" id="UP001162891"/>
    </source>
</evidence>
<proteinExistence type="predicted"/>
<dbReference type="PANTHER" id="PTHR43146:SF1">
    <property type="entry name" value="CANCER-RELATED NUCLEOSIDE-TRIPHOSPHATASE"/>
    <property type="match status" value="1"/>
</dbReference>
<keyword evidence="3" id="KW-0067">ATP-binding</keyword>
<protein>
    <submittedName>
        <fullName evidence="5">Nucleoside-triphosphatase THEP1</fullName>
    </submittedName>
</protein>
<name>A0ABN6N3U8_9BACT</name>
<dbReference type="SMART" id="SM00382">
    <property type="entry name" value="AAA"/>
    <property type="match status" value="1"/>
</dbReference>
<evidence type="ECO:0000256" key="3">
    <source>
        <dbReference type="ARBA" id="ARBA00022840"/>
    </source>
</evidence>
<evidence type="ECO:0000256" key="2">
    <source>
        <dbReference type="ARBA" id="ARBA00022801"/>
    </source>
</evidence>
<evidence type="ECO:0000313" key="5">
    <source>
        <dbReference type="EMBL" id="BDG06523.1"/>
    </source>
</evidence>
<organism evidence="5 6">
    <name type="scientific">Anaeromyxobacter oryzae</name>
    <dbReference type="NCBI Taxonomy" id="2918170"/>
    <lineage>
        <taxon>Bacteria</taxon>
        <taxon>Pseudomonadati</taxon>
        <taxon>Myxococcota</taxon>
        <taxon>Myxococcia</taxon>
        <taxon>Myxococcales</taxon>
        <taxon>Cystobacterineae</taxon>
        <taxon>Anaeromyxobacteraceae</taxon>
        <taxon>Anaeromyxobacter</taxon>
    </lineage>
</organism>
<dbReference type="InterPro" id="IPR027417">
    <property type="entry name" value="P-loop_NTPase"/>
</dbReference>
<evidence type="ECO:0000256" key="1">
    <source>
        <dbReference type="ARBA" id="ARBA00022741"/>
    </source>
</evidence>
<dbReference type="Pfam" id="PF03266">
    <property type="entry name" value="NTPase_1"/>
    <property type="match status" value="1"/>
</dbReference>
<evidence type="ECO:0000259" key="4">
    <source>
        <dbReference type="SMART" id="SM00382"/>
    </source>
</evidence>
<keyword evidence="2" id="KW-0378">Hydrolase</keyword>
<accession>A0ABN6N3U8</accession>
<keyword evidence="1" id="KW-0547">Nucleotide-binding</keyword>
<dbReference type="Gene3D" id="3.40.50.300">
    <property type="entry name" value="P-loop containing nucleotide triphosphate hydrolases"/>
    <property type="match status" value="1"/>
</dbReference>
<dbReference type="PANTHER" id="PTHR43146">
    <property type="entry name" value="CANCER-RELATED NUCLEOSIDE-TRIPHOSPHATASE"/>
    <property type="match status" value="1"/>
</dbReference>
<dbReference type="SUPFAM" id="SSF52540">
    <property type="entry name" value="P-loop containing nucleoside triphosphate hydrolases"/>
    <property type="match status" value="1"/>
</dbReference>
<reference evidence="6" key="1">
    <citation type="journal article" date="2022" name="Int. J. Syst. Evol. Microbiol.">
        <title>Anaeromyxobacter oryzae sp. nov., Anaeromyxobacter diazotrophicus sp. nov. and Anaeromyxobacter paludicola sp. nov., isolated from paddy soils.</title>
        <authorList>
            <person name="Itoh H."/>
            <person name="Xu Z."/>
            <person name="Mise K."/>
            <person name="Masuda Y."/>
            <person name="Ushijima N."/>
            <person name="Hayakawa C."/>
            <person name="Shiratori Y."/>
            <person name="Senoo K."/>
        </authorList>
    </citation>
    <scope>NUCLEOTIDE SEQUENCE [LARGE SCALE GENOMIC DNA]</scope>
    <source>
        <strain evidence="6">Red232</strain>
    </source>
</reference>